<dbReference type="EMBL" id="UOEB01000115">
    <property type="protein sequence ID" value="VAV83909.1"/>
    <property type="molecule type" value="Genomic_DNA"/>
</dbReference>
<dbReference type="AlphaFoldDB" id="A0A3B0QUZ7"/>
<dbReference type="InterPro" id="IPR007730">
    <property type="entry name" value="SPOR-like_dom"/>
</dbReference>
<evidence type="ECO:0000259" key="1">
    <source>
        <dbReference type="PROSITE" id="PS51123"/>
    </source>
</evidence>
<protein>
    <submittedName>
        <fullName evidence="2">Outer membrane lipoprotein omp16</fullName>
    </submittedName>
</protein>
<dbReference type="SUPFAM" id="SSF110997">
    <property type="entry name" value="Sporulation related repeat"/>
    <property type="match status" value="1"/>
</dbReference>
<reference evidence="2" key="1">
    <citation type="submission" date="2018-06" db="EMBL/GenBank/DDBJ databases">
        <authorList>
            <person name="Zhirakovskaya E."/>
        </authorList>
    </citation>
    <scope>NUCLEOTIDE SEQUENCE</scope>
</reference>
<sequence>KRANETQKYLIQKGINPDRISGKGYGEEQLATNCPNGVKCSAFDHQLNRRSEFLIVQDGLTNIKIRSNNIPSTYLADNNVFTRNSGAFVNYDFNKNNEVYTVQIGAFQGKVQTNKYSKLTNLFNHKYTDGFNRYYSGIFENSTQARNYLKQLKKEGFEGAFVVGLQGNNRIF</sequence>
<organism evidence="2">
    <name type="scientific">hydrothermal vent metagenome</name>
    <dbReference type="NCBI Taxonomy" id="652676"/>
    <lineage>
        <taxon>unclassified sequences</taxon>
        <taxon>metagenomes</taxon>
        <taxon>ecological metagenomes</taxon>
    </lineage>
</organism>
<gene>
    <name evidence="2" type="ORF">MNBD_BACTEROID02-956</name>
</gene>
<accession>A0A3B0QUZ7</accession>
<feature type="domain" description="OmpA-like" evidence="1">
    <location>
        <begin position="1"/>
        <end position="59"/>
    </location>
</feature>
<evidence type="ECO:0000313" key="2">
    <source>
        <dbReference type="EMBL" id="VAV83909.1"/>
    </source>
</evidence>
<feature type="non-terminal residue" evidence="2">
    <location>
        <position position="1"/>
    </location>
</feature>
<dbReference type="Gene3D" id="3.30.70.1070">
    <property type="entry name" value="Sporulation related repeat"/>
    <property type="match status" value="1"/>
</dbReference>
<dbReference type="PROSITE" id="PS51123">
    <property type="entry name" value="OMPA_2"/>
    <property type="match status" value="1"/>
</dbReference>
<dbReference type="InterPro" id="IPR036737">
    <property type="entry name" value="OmpA-like_sf"/>
</dbReference>
<keyword evidence="2" id="KW-0449">Lipoprotein</keyword>
<dbReference type="SUPFAM" id="SSF103088">
    <property type="entry name" value="OmpA-like"/>
    <property type="match status" value="1"/>
</dbReference>
<dbReference type="InterPro" id="IPR036680">
    <property type="entry name" value="SPOR-like_sf"/>
</dbReference>
<proteinExistence type="predicted"/>
<dbReference type="GO" id="GO:0042834">
    <property type="term" value="F:peptidoglycan binding"/>
    <property type="evidence" value="ECO:0007669"/>
    <property type="project" value="InterPro"/>
</dbReference>
<dbReference type="Pfam" id="PF05036">
    <property type="entry name" value="SPOR"/>
    <property type="match status" value="1"/>
</dbReference>
<name>A0A3B0QUZ7_9ZZZZ</name>
<dbReference type="Gene3D" id="3.30.1330.60">
    <property type="entry name" value="OmpA-like domain"/>
    <property type="match status" value="1"/>
</dbReference>
<dbReference type="InterPro" id="IPR006665">
    <property type="entry name" value="OmpA-like"/>
</dbReference>